<accession>A0A5P1EAB5</accession>
<evidence type="ECO:0000256" key="6">
    <source>
        <dbReference type="ARBA" id="ARBA00023242"/>
    </source>
</evidence>
<evidence type="ECO:0000313" key="9">
    <source>
        <dbReference type="Proteomes" id="UP000243459"/>
    </source>
</evidence>
<dbReference type="Gramene" id="ONK62798">
    <property type="protein sequence ID" value="ONK62798"/>
    <property type="gene ID" value="A4U43_C07F8250"/>
</dbReference>
<keyword evidence="3" id="KW-0238">DNA-binding</keyword>
<dbReference type="PANTHER" id="PTHR46998">
    <property type="entry name" value="WUSCHEL-RELATED HOMEOBOX 11"/>
    <property type="match status" value="1"/>
</dbReference>
<comment type="similarity">
    <text evidence="7">Belongs to the WUS homeobox family.</text>
</comment>
<proteinExistence type="inferred from homology"/>
<keyword evidence="1" id="KW-0217">Developmental protein</keyword>
<protein>
    <submittedName>
        <fullName evidence="8">Uncharacterized protein</fullName>
    </submittedName>
</protein>
<keyword evidence="6" id="KW-0539">Nucleus</keyword>
<dbReference type="GO" id="GO:0003677">
    <property type="term" value="F:DNA binding"/>
    <property type="evidence" value="ECO:0007669"/>
    <property type="project" value="UniProtKB-KW"/>
</dbReference>
<dbReference type="GO" id="GO:0003700">
    <property type="term" value="F:DNA-binding transcription factor activity"/>
    <property type="evidence" value="ECO:0007669"/>
    <property type="project" value="InterPro"/>
</dbReference>
<keyword evidence="9" id="KW-1185">Reference proteome</keyword>
<evidence type="ECO:0000256" key="4">
    <source>
        <dbReference type="ARBA" id="ARBA00023155"/>
    </source>
</evidence>
<sequence length="87" mass="9606">MGYVEGGQNYMYSSDASQLQYQSGTITVFINGIPSEVPRGPFDMRAMFGQDVVLVHSSGELLPANQYGFLLQSLQMGESYFLVSRPT</sequence>
<evidence type="ECO:0000256" key="7">
    <source>
        <dbReference type="ARBA" id="ARBA00024040"/>
    </source>
</evidence>
<dbReference type="EMBL" id="CM007387">
    <property type="protein sequence ID" value="ONK62798.1"/>
    <property type="molecule type" value="Genomic_DNA"/>
</dbReference>
<dbReference type="GO" id="GO:0048830">
    <property type="term" value="P:adventitious root development"/>
    <property type="evidence" value="ECO:0007669"/>
    <property type="project" value="InterPro"/>
</dbReference>
<dbReference type="InterPro" id="IPR044558">
    <property type="entry name" value="WOX11-like"/>
</dbReference>
<evidence type="ECO:0000256" key="2">
    <source>
        <dbReference type="ARBA" id="ARBA00023015"/>
    </source>
</evidence>
<dbReference type="AlphaFoldDB" id="A0A5P1EAB5"/>
<dbReference type="OMA" id="EYGILMQ"/>
<evidence type="ECO:0000256" key="1">
    <source>
        <dbReference type="ARBA" id="ARBA00022473"/>
    </source>
</evidence>
<dbReference type="PANTHER" id="PTHR46998:SF2">
    <property type="entry name" value="WUSCHEL-RELATED HOMEOBOX 11"/>
    <property type="match status" value="1"/>
</dbReference>
<dbReference type="Proteomes" id="UP000243459">
    <property type="component" value="Chromosome 7"/>
</dbReference>
<gene>
    <name evidence="8" type="ORF">A4U43_C07F8250</name>
</gene>
<reference evidence="9" key="1">
    <citation type="journal article" date="2017" name="Nat. Commun.">
        <title>The asparagus genome sheds light on the origin and evolution of a young Y chromosome.</title>
        <authorList>
            <person name="Harkess A."/>
            <person name="Zhou J."/>
            <person name="Xu C."/>
            <person name="Bowers J.E."/>
            <person name="Van der Hulst R."/>
            <person name="Ayyampalayam S."/>
            <person name="Mercati F."/>
            <person name="Riccardi P."/>
            <person name="McKain M.R."/>
            <person name="Kakrana A."/>
            <person name="Tang H."/>
            <person name="Ray J."/>
            <person name="Groenendijk J."/>
            <person name="Arikit S."/>
            <person name="Mathioni S.M."/>
            <person name="Nakano M."/>
            <person name="Shan H."/>
            <person name="Telgmann-Rauber A."/>
            <person name="Kanno A."/>
            <person name="Yue Z."/>
            <person name="Chen H."/>
            <person name="Li W."/>
            <person name="Chen Y."/>
            <person name="Xu X."/>
            <person name="Zhang Y."/>
            <person name="Luo S."/>
            <person name="Chen H."/>
            <person name="Gao J."/>
            <person name="Mao Z."/>
            <person name="Pires J.C."/>
            <person name="Luo M."/>
            <person name="Kudrna D."/>
            <person name="Wing R.A."/>
            <person name="Meyers B.C."/>
            <person name="Yi K."/>
            <person name="Kong H."/>
            <person name="Lavrijsen P."/>
            <person name="Sunseri F."/>
            <person name="Falavigna A."/>
            <person name="Ye Y."/>
            <person name="Leebens-Mack J.H."/>
            <person name="Chen G."/>
        </authorList>
    </citation>
    <scope>NUCLEOTIDE SEQUENCE [LARGE SCALE GENOMIC DNA]</scope>
    <source>
        <strain evidence="9">cv. DH0086</strain>
    </source>
</reference>
<evidence type="ECO:0000313" key="8">
    <source>
        <dbReference type="EMBL" id="ONK62798.1"/>
    </source>
</evidence>
<keyword evidence="2" id="KW-0805">Transcription regulation</keyword>
<organism evidence="8 9">
    <name type="scientific">Asparagus officinalis</name>
    <name type="common">Garden asparagus</name>
    <dbReference type="NCBI Taxonomy" id="4686"/>
    <lineage>
        <taxon>Eukaryota</taxon>
        <taxon>Viridiplantae</taxon>
        <taxon>Streptophyta</taxon>
        <taxon>Embryophyta</taxon>
        <taxon>Tracheophyta</taxon>
        <taxon>Spermatophyta</taxon>
        <taxon>Magnoliopsida</taxon>
        <taxon>Liliopsida</taxon>
        <taxon>Asparagales</taxon>
        <taxon>Asparagaceae</taxon>
        <taxon>Asparagoideae</taxon>
        <taxon>Asparagus</taxon>
    </lineage>
</organism>
<keyword evidence="5" id="KW-0804">Transcription</keyword>
<dbReference type="OrthoDB" id="670226at2759"/>
<evidence type="ECO:0000256" key="5">
    <source>
        <dbReference type="ARBA" id="ARBA00023163"/>
    </source>
</evidence>
<evidence type="ECO:0000256" key="3">
    <source>
        <dbReference type="ARBA" id="ARBA00023125"/>
    </source>
</evidence>
<keyword evidence="4" id="KW-0371">Homeobox</keyword>
<name>A0A5P1EAB5_ASPOF</name>